<dbReference type="OrthoDB" id="7657788at2"/>
<evidence type="ECO:0000313" key="3">
    <source>
        <dbReference type="Proteomes" id="UP000022447"/>
    </source>
</evidence>
<dbReference type="Gene3D" id="2.30.30.100">
    <property type="match status" value="1"/>
</dbReference>
<dbReference type="InterPro" id="IPR045864">
    <property type="entry name" value="aa-tRNA-synth_II/BPL/LPL"/>
</dbReference>
<dbReference type="Proteomes" id="UP000022447">
    <property type="component" value="Unassembled WGS sequence"/>
</dbReference>
<reference evidence="2 3" key="1">
    <citation type="submission" date="2014-01" db="EMBL/GenBank/DDBJ databases">
        <title>Roseivivax halodurans JCM 10272 Genome Sequencing.</title>
        <authorList>
            <person name="Lai Q."/>
            <person name="Li G."/>
            <person name="Shao Z."/>
        </authorList>
    </citation>
    <scope>NUCLEOTIDE SEQUENCE [LARGE SCALE GENOMIC DNA]</scope>
    <source>
        <strain evidence="2 3">JCM 10272</strain>
    </source>
</reference>
<evidence type="ECO:0000259" key="1">
    <source>
        <dbReference type="Pfam" id="PF16917"/>
    </source>
</evidence>
<organism evidence="2 3">
    <name type="scientific">Roseivivax halodurans JCM 10272</name>
    <dbReference type="NCBI Taxonomy" id="1449350"/>
    <lineage>
        <taxon>Bacteria</taxon>
        <taxon>Pseudomonadati</taxon>
        <taxon>Pseudomonadota</taxon>
        <taxon>Alphaproteobacteria</taxon>
        <taxon>Rhodobacterales</taxon>
        <taxon>Roseobacteraceae</taxon>
        <taxon>Roseivivax</taxon>
    </lineage>
</organism>
<sequence length="235" mass="24642">MSLTTDRPDFPPLLDGRAVAGDPVEAAVRAAQGGADPGLVLFDPAAADMAVAMILAPEVPLSRAAVMLPLAALAFQNAMGSIGPSELPVHLQWDGAIRINGARCGRARVLVPETARDAVPDWMVMGVELRVVPEGDGGDNPDETALHAEGCGDLGPLDLTEMWARHALAWIHRWEEGGTGELHRDWSALAHGLGAPTEIGGGPGTFLGLDEELKMLKTTGAGTQMIPLTAMLEIR</sequence>
<dbReference type="Gene3D" id="3.30.930.10">
    <property type="entry name" value="Bira Bifunctional Protein, Domain 2"/>
    <property type="match status" value="1"/>
</dbReference>
<comment type="caution">
    <text evidence="2">The sequence shown here is derived from an EMBL/GenBank/DDBJ whole genome shotgun (WGS) entry which is preliminary data.</text>
</comment>
<dbReference type="RefSeq" id="WP_037258904.1">
    <property type="nucleotide sequence ID" value="NZ_JALZ01000002.1"/>
</dbReference>
<dbReference type="eggNOG" id="COG0340">
    <property type="taxonomic scope" value="Bacteria"/>
</dbReference>
<keyword evidence="3" id="KW-1185">Reference proteome</keyword>
<dbReference type="InterPro" id="IPR004143">
    <property type="entry name" value="BPL_LPL_catalytic"/>
</dbReference>
<accession>X7EJE5</accession>
<dbReference type="Pfam" id="PF16917">
    <property type="entry name" value="BPL_LplA_LipB_2"/>
    <property type="match status" value="1"/>
</dbReference>
<dbReference type="STRING" id="1449350.OCH239_08745"/>
<proteinExistence type="predicted"/>
<evidence type="ECO:0000313" key="2">
    <source>
        <dbReference type="EMBL" id="ETX16234.1"/>
    </source>
</evidence>
<dbReference type="AlphaFoldDB" id="X7EJE5"/>
<protein>
    <recommendedName>
        <fullName evidence="1">BPL/LPL catalytic domain-containing protein</fullName>
    </recommendedName>
</protein>
<dbReference type="EMBL" id="JALZ01000002">
    <property type="protein sequence ID" value="ETX16234.1"/>
    <property type="molecule type" value="Genomic_DNA"/>
</dbReference>
<feature type="domain" description="BPL/LPL catalytic" evidence="1">
    <location>
        <begin position="10"/>
        <end position="187"/>
    </location>
</feature>
<gene>
    <name evidence="2" type="ORF">OCH239_08745</name>
</gene>
<name>X7EJE5_9RHOB</name>